<evidence type="ECO:0000313" key="3">
    <source>
        <dbReference type="EMBL" id="PKQ66884.1"/>
    </source>
</evidence>
<dbReference type="Proteomes" id="UP000233387">
    <property type="component" value="Unassembled WGS sequence"/>
</dbReference>
<dbReference type="InterPro" id="IPR001387">
    <property type="entry name" value="Cro/C1-type_HTH"/>
</dbReference>
<dbReference type="RefSeq" id="WP_101359490.1">
    <property type="nucleotide sequence ID" value="NZ_NKXO01000040.1"/>
</dbReference>
<dbReference type="PROSITE" id="PS50943">
    <property type="entry name" value="HTH_CROC1"/>
    <property type="match status" value="1"/>
</dbReference>
<dbReference type="OrthoDB" id="1034290at2"/>
<sequence length="158" mass="18334">MELESKNFKEETSLENKQNDESLNKDFAERLKILIDMKGIQPSRFADEIGVQRSGLSHIIAGRNKPSVDFLQKLVQRYPDTNVNWLLTGIGEPIIEQTSNSEILEKNSEISTEIEQKKEIPIPNKEKEIERILVFYADKTFETFNLFNPYKVKNSENK</sequence>
<dbReference type="Gene3D" id="1.10.260.40">
    <property type="entry name" value="lambda repressor-like DNA-binding domains"/>
    <property type="match status" value="1"/>
</dbReference>
<dbReference type="InterPro" id="IPR010982">
    <property type="entry name" value="Lambda_DNA-bd_dom_sf"/>
</dbReference>
<dbReference type="SMART" id="SM00530">
    <property type="entry name" value="HTH_XRE"/>
    <property type="match status" value="1"/>
</dbReference>
<evidence type="ECO:0000313" key="4">
    <source>
        <dbReference type="Proteomes" id="UP000233387"/>
    </source>
</evidence>
<keyword evidence="4" id="KW-1185">Reference proteome</keyword>
<dbReference type="Pfam" id="PF01381">
    <property type="entry name" value="HTH_3"/>
    <property type="match status" value="1"/>
</dbReference>
<comment type="caution">
    <text evidence="3">The sequence shown here is derived from an EMBL/GenBank/DDBJ whole genome shotgun (WGS) entry which is preliminary data.</text>
</comment>
<accession>A0A2N3I958</accession>
<dbReference type="EMBL" id="NKXO01000040">
    <property type="protein sequence ID" value="PKQ66884.1"/>
    <property type="molecule type" value="Genomic_DNA"/>
</dbReference>
<proteinExistence type="predicted"/>
<reference evidence="3 4" key="1">
    <citation type="submission" date="2017-06" db="EMBL/GenBank/DDBJ databases">
        <title>Raineya orbicola gen. nov., sp. nov. a slightly thermophilic bacterium of the phylum Bacteroidetes and the description of Raineyaceae fam. nov.</title>
        <authorList>
            <person name="Albuquerque L."/>
            <person name="Polonia A.R.M."/>
            <person name="Barroso C."/>
            <person name="Froufe H.J.C."/>
            <person name="Lage O."/>
            <person name="Lobo-Da-Cunha A."/>
            <person name="Egas C."/>
            <person name="Da Costa M.S."/>
        </authorList>
    </citation>
    <scope>NUCLEOTIDE SEQUENCE [LARGE SCALE GENOMIC DNA]</scope>
    <source>
        <strain evidence="3 4">SPSPC-11</strain>
    </source>
</reference>
<dbReference type="AlphaFoldDB" id="A0A2N3I958"/>
<evidence type="ECO:0000259" key="2">
    <source>
        <dbReference type="PROSITE" id="PS50943"/>
    </source>
</evidence>
<organism evidence="3 4">
    <name type="scientific">Raineya orbicola</name>
    <dbReference type="NCBI Taxonomy" id="2016530"/>
    <lineage>
        <taxon>Bacteria</taxon>
        <taxon>Pseudomonadati</taxon>
        <taxon>Bacteroidota</taxon>
        <taxon>Cytophagia</taxon>
        <taxon>Cytophagales</taxon>
        <taxon>Raineyaceae</taxon>
        <taxon>Raineya</taxon>
    </lineage>
</organism>
<feature type="region of interest" description="Disordered" evidence="1">
    <location>
        <begin position="1"/>
        <end position="21"/>
    </location>
</feature>
<protein>
    <submittedName>
        <fullName evidence="3">Helix-turn-helix protein</fullName>
    </submittedName>
</protein>
<gene>
    <name evidence="3" type="ORF">Rain11_2225</name>
</gene>
<name>A0A2N3I958_9BACT</name>
<feature type="domain" description="HTH cro/C1-type" evidence="2">
    <location>
        <begin position="31"/>
        <end position="86"/>
    </location>
</feature>
<dbReference type="GO" id="GO:0003677">
    <property type="term" value="F:DNA binding"/>
    <property type="evidence" value="ECO:0007669"/>
    <property type="project" value="InterPro"/>
</dbReference>
<evidence type="ECO:0000256" key="1">
    <source>
        <dbReference type="SAM" id="MobiDB-lite"/>
    </source>
</evidence>
<dbReference type="CDD" id="cd00093">
    <property type="entry name" value="HTH_XRE"/>
    <property type="match status" value="1"/>
</dbReference>
<dbReference type="SUPFAM" id="SSF47413">
    <property type="entry name" value="lambda repressor-like DNA-binding domains"/>
    <property type="match status" value="1"/>
</dbReference>